<protein>
    <submittedName>
        <fullName evidence="3">Mg/Co/Ni transporter MgtE (Contains CBS domain)</fullName>
    </submittedName>
</protein>
<organism evidence="3 4">
    <name type="scientific">Nakamurella panacisegetis</name>
    <dbReference type="NCBI Taxonomy" id="1090615"/>
    <lineage>
        <taxon>Bacteria</taxon>
        <taxon>Bacillati</taxon>
        <taxon>Actinomycetota</taxon>
        <taxon>Actinomycetes</taxon>
        <taxon>Nakamurellales</taxon>
        <taxon>Nakamurellaceae</taxon>
        <taxon>Nakamurella</taxon>
    </lineage>
</organism>
<dbReference type="InterPro" id="IPR006669">
    <property type="entry name" value="MgtE_transporter"/>
</dbReference>
<dbReference type="EMBL" id="LT629710">
    <property type="protein sequence ID" value="SDO17756.1"/>
    <property type="molecule type" value="Genomic_DNA"/>
</dbReference>
<evidence type="ECO:0000259" key="2">
    <source>
        <dbReference type="PROSITE" id="PS51371"/>
    </source>
</evidence>
<dbReference type="RefSeq" id="WP_090474021.1">
    <property type="nucleotide sequence ID" value="NZ_LT629710.1"/>
</dbReference>
<dbReference type="Pfam" id="PF03448">
    <property type="entry name" value="MgtE_N"/>
    <property type="match status" value="1"/>
</dbReference>
<keyword evidence="4" id="KW-1185">Reference proteome</keyword>
<dbReference type="PANTHER" id="PTHR43773">
    <property type="entry name" value="MAGNESIUM TRANSPORTER MGTE"/>
    <property type="match status" value="1"/>
</dbReference>
<dbReference type="GO" id="GO:0015095">
    <property type="term" value="F:magnesium ion transmembrane transporter activity"/>
    <property type="evidence" value="ECO:0007669"/>
    <property type="project" value="InterPro"/>
</dbReference>
<dbReference type="InterPro" id="IPR046342">
    <property type="entry name" value="CBS_dom_sf"/>
</dbReference>
<gene>
    <name evidence="3" type="ORF">SAMN04515671_0046</name>
</gene>
<dbReference type="OrthoDB" id="9764830at2"/>
<reference evidence="3 4" key="1">
    <citation type="submission" date="2016-10" db="EMBL/GenBank/DDBJ databases">
        <authorList>
            <person name="de Groot N.N."/>
        </authorList>
    </citation>
    <scope>NUCLEOTIDE SEQUENCE [LARGE SCALE GENOMIC DNA]</scope>
    <source>
        <strain evidence="4">P4-7,KCTC 19426,CECT 7604</strain>
    </source>
</reference>
<dbReference type="SUPFAM" id="SSF50346">
    <property type="entry name" value="PRC-barrel domain"/>
    <property type="match status" value="1"/>
</dbReference>
<evidence type="ECO:0000313" key="3">
    <source>
        <dbReference type="EMBL" id="SDO17756.1"/>
    </source>
</evidence>
<dbReference type="InterPro" id="IPR038076">
    <property type="entry name" value="MgtE_N_sf"/>
</dbReference>
<keyword evidence="1" id="KW-0129">CBS domain</keyword>
<dbReference type="InterPro" id="IPR011033">
    <property type="entry name" value="PRC_barrel-like_sf"/>
</dbReference>
<dbReference type="Pfam" id="PF26205">
    <property type="entry name" value="SH3_actinomycetes"/>
    <property type="match status" value="1"/>
</dbReference>
<dbReference type="SMART" id="SM00116">
    <property type="entry name" value="CBS"/>
    <property type="match status" value="1"/>
</dbReference>
<name>A0A1H0HEY4_9ACTN</name>
<dbReference type="STRING" id="1090615.SAMN04515671_0046"/>
<dbReference type="InterPro" id="IPR027275">
    <property type="entry name" value="PRC-brl_dom"/>
</dbReference>
<accession>A0A1H0HEY4</accession>
<dbReference type="SUPFAM" id="SSF158791">
    <property type="entry name" value="MgtE N-terminal domain-like"/>
    <property type="match status" value="1"/>
</dbReference>
<dbReference type="GO" id="GO:0016020">
    <property type="term" value="C:membrane"/>
    <property type="evidence" value="ECO:0007669"/>
    <property type="project" value="InterPro"/>
</dbReference>
<dbReference type="PANTHER" id="PTHR43773:SF1">
    <property type="entry name" value="MAGNESIUM TRANSPORTER MGTE"/>
    <property type="match status" value="1"/>
</dbReference>
<dbReference type="PROSITE" id="PS51371">
    <property type="entry name" value="CBS"/>
    <property type="match status" value="1"/>
</dbReference>
<dbReference type="InterPro" id="IPR006668">
    <property type="entry name" value="Mg_transptr_MgtE_intracell_dom"/>
</dbReference>
<dbReference type="InterPro" id="IPR058838">
    <property type="entry name" value="SH3_actinomycetes"/>
</dbReference>
<dbReference type="CDD" id="cd04606">
    <property type="entry name" value="CBS_pair_Mg_transporter"/>
    <property type="match status" value="1"/>
</dbReference>
<dbReference type="Pfam" id="PF05239">
    <property type="entry name" value="PRC"/>
    <property type="match status" value="1"/>
</dbReference>
<evidence type="ECO:0000313" key="4">
    <source>
        <dbReference type="Proteomes" id="UP000198741"/>
    </source>
</evidence>
<dbReference type="SUPFAM" id="SSF54631">
    <property type="entry name" value="CBS-domain pair"/>
    <property type="match status" value="1"/>
</dbReference>
<dbReference type="SMART" id="SM00924">
    <property type="entry name" value="MgtE_N"/>
    <property type="match status" value="1"/>
</dbReference>
<dbReference type="AlphaFoldDB" id="A0A1H0HEY4"/>
<feature type="domain" description="CBS" evidence="2">
    <location>
        <begin position="356"/>
        <end position="414"/>
    </location>
</feature>
<dbReference type="Gene3D" id="3.10.580.10">
    <property type="entry name" value="CBS-domain"/>
    <property type="match status" value="1"/>
</dbReference>
<proteinExistence type="predicted"/>
<dbReference type="InterPro" id="IPR000644">
    <property type="entry name" value="CBS_dom"/>
</dbReference>
<dbReference type="Pfam" id="PF00571">
    <property type="entry name" value="CBS"/>
    <property type="match status" value="1"/>
</dbReference>
<dbReference type="Gene3D" id="1.25.60.10">
    <property type="entry name" value="MgtE N-terminal domain-like"/>
    <property type="match status" value="1"/>
</dbReference>
<dbReference type="Proteomes" id="UP000198741">
    <property type="component" value="Chromosome I"/>
</dbReference>
<sequence length="435" mass="47685">MAGTPRVFVAQLAGLPVFGPGGESIGKVKDIVAALRLDRRPPRVLGIVVELPTRRPIFVPMLRVTSLESHAVALSTGSVSLRRFEQRRTEVLVIGQLIDKKVRIATTASAATVIDAGMERTRTRDWIVNRLAVRERTGRLSRRSPVQLLNWTDVRGTDLTDLSDNTTLGTQQLLASFEGIRAADAATVLRDLPPARRYEVADALDDDRLADVIEELPEEDQKDLLAHLDEARAADILEAMDPDDAADLLAELPSGVQERLLELMEPEESEPVRRLLQYSFDTAGGLMTPEPIVLTPDATVAEALARVRSPDLTPALASMVFICRPPQATPTGRYLGAVHTQRLLREPPFDLVAGVIDKDMARMSADASLAEVTRFFAAYNLVCAPVVDDEEHLLGAVTVDDVLDHLLPDNWRELGLGDMPTRARTSPRMKEAGRA</sequence>
<evidence type="ECO:0000256" key="1">
    <source>
        <dbReference type="PROSITE-ProRule" id="PRU00703"/>
    </source>
</evidence>